<proteinExistence type="predicted"/>
<sequence length="84" mass="9679">MNGISLLAQIKDEDLLFSLVHELGSTFWQQCEDGTIKVVYFSSHKIVYFNGKISKDHKKTLECDAWKVKNLDLDETNGFVRITQ</sequence>
<organism evidence="1">
    <name type="scientific">marine sediment metagenome</name>
    <dbReference type="NCBI Taxonomy" id="412755"/>
    <lineage>
        <taxon>unclassified sequences</taxon>
        <taxon>metagenomes</taxon>
        <taxon>ecological metagenomes</taxon>
    </lineage>
</organism>
<comment type="caution">
    <text evidence="1">The sequence shown here is derived from an EMBL/GenBank/DDBJ whole genome shotgun (WGS) entry which is preliminary data.</text>
</comment>
<gene>
    <name evidence="1" type="ORF">S06H3_04805</name>
</gene>
<dbReference type="EMBL" id="BARV01001718">
    <property type="protein sequence ID" value="GAH99415.1"/>
    <property type="molecule type" value="Genomic_DNA"/>
</dbReference>
<evidence type="ECO:0000313" key="1">
    <source>
        <dbReference type="EMBL" id="GAH99415.1"/>
    </source>
</evidence>
<name>X1L0I9_9ZZZZ</name>
<protein>
    <submittedName>
        <fullName evidence="1">Uncharacterized protein</fullName>
    </submittedName>
</protein>
<dbReference type="AlphaFoldDB" id="X1L0I9"/>
<reference evidence="1" key="1">
    <citation type="journal article" date="2014" name="Front. Microbiol.">
        <title>High frequency of phylogenetically diverse reductive dehalogenase-homologous genes in deep subseafloor sedimentary metagenomes.</title>
        <authorList>
            <person name="Kawai M."/>
            <person name="Futagami T."/>
            <person name="Toyoda A."/>
            <person name="Takaki Y."/>
            <person name="Nishi S."/>
            <person name="Hori S."/>
            <person name="Arai W."/>
            <person name="Tsubouchi T."/>
            <person name="Morono Y."/>
            <person name="Uchiyama I."/>
            <person name="Ito T."/>
            <person name="Fujiyama A."/>
            <person name="Inagaki F."/>
            <person name="Takami H."/>
        </authorList>
    </citation>
    <scope>NUCLEOTIDE SEQUENCE</scope>
    <source>
        <strain evidence="1">Expedition CK06-06</strain>
    </source>
</reference>
<accession>X1L0I9</accession>